<dbReference type="InterPro" id="IPR036237">
    <property type="entry name" value="Xyl_isomerase-like_sf"/>
</dbReference>
<dbReference type="InterPro" id="IPR050417">
    <property type="entry name" value="Sugar_Epim/Isomerase"/>
</dbReference>
<proteinExistence type="inferred from homology"/>
<dbReference type="SUPFAM" id="SSF51658">
    <property type="entry name" value="Xylose isomerase-like"/>
    <property type="match status" value="1"/>
</dbReference>
<keyword evidence="11" id="KW-1185">Reference proteome</keyword>
<dbReference type="Pfam" id="PF01261">
    <property type="entry name" value="AP_endonuc_2"/>
    <property type="match status" value="1"/>
</dbReference>
<comment type="catalytic activity">
    <reaction evidence="1 7">
        <text>3-hydroxypyruvate = 2-hydroxy-3-oxopropanoate</text>
        <dbReference type="Rhea" id="RHEA:11952"/>
        <dbReference type="ChEBI" id="CHEBI:17180"/>
        <dbReference type="ChEBI" id="CHEBI:57978"/>
        <dbReference type="EC" id="5.3.1.22"/>
    </reaction>
</comment>
<evidence type="ECO:0000256" key="8">
    <source>
        <dbReference type="PIRSR" id="PIRSR006241-50"/>
    </source>
</evidence>
<feature type="active site" description="Proton donor/acceptor" evidence="8">
    <location>
        <position position="230"/>
    </location>
</feature>
<feature type="domain" description="Xylose isomerase-like TIM barrel" evidence="9">
    <location>
        <begin position="13"/>
        <end position="245"/>
    </location>
</feature>
<dbReference type="EC" id="5.3.1.22" evidence="4 7"/>
<evidence type="ECO:0000313" key="10">
    <source>
        <dbReference type="EMBL" id="CAB3368247.1"/>
    </source>
</evidence>
<dbReference type="Proteomes" id="UP000494165">
    <property type="component" value="Unassembled WGS sequence"/>
</dbReference>
<dbReference type="EMBL" id="CADEPI010000036">
    <property type="protein sequence ID" value="CAB3368247.1"/>
    <property type="molecule type" value="Genomic_DNA"/>
</dbReference>
<dbReference type="Gene3D" id="3.20.20.150">
    <property type="entry name" value="Divalent-metal-dependent TIM barrel enzymes"/>
    <property type="match status" value="1"/>
</dbReference>
<gene>
    <name evidence="10" type="ORF">CLODIP_2_CD08103</name>
</gene>
<organism evidence="10 11">
    <name type="scientific">Cloeon dipterum</name>
    <dbReference type="NCBI Taxonomy" id="197152"/>
    <lineage>
        <taxon>Eukaryota</taxon>
        <taxon>Metazoa</taxon>
        <taxon>Ecdysozoa</taxon>
        <taxon>Arthropoda</taxon>
        <taxon>Hexapoda</taxon>
        <taxon>Insecta</taxon>
        <taxon>Pterygota</taxon>
        <taxon>Palaeoptera</taxon>
        <taxon>Ephemeroptera</taxon>
        <taxon>Pisciforma</taxon>
        <taxon>Baetidae</taxon>
        <taxon>Cloeon</taxon>
    </lineage>
</organism>
<reference evidence="10 11" key="1">
    <citation type="submission" date="2020-04" db="EMBL/GenBank/DDBJ databases">
        <authorList>
            <person name="Alioto T."/>
            <person name="Alioto T."/>
            <person name="Gomez Garrido J."/>
        </authorList>
    </citation>
    <scope>NUCLEOTIDE SEQUENCE [LARGE SCALE GENOMIC DNA]</scope>
</reference>
<comment type="caution">
    <text evidence="10">The sequence shown here is derived from an EMBL/GenBank/DDBJ whole genome shotgun (WGS) entry which is preliminary data.</text>
</comment>
<evidence type="ECO:0000256" key="3">
    <source>
        <dbReference type="ARBA" id="ARBA00005962"/>
    </source>
</evidence>
<dbReference type="OrthoDB" id="4214675at2759"/>
<evidence type="ECO:0000256" key="4">
    <source>
        <dbReference type="ARBA" id="ARBA00012570"/>
    </source>
</evidence>
<evidence type="ECO:0000313" key="11">
    <source>
        <dbReference type="Proteomes" id="UP000494165"/>
    </source>
</evidence>
<dbReference type="PANTHER" id="PTHR43489">
    <property type="entry name" value="ISOMERASE"/>
    <property type="match status" value="1"/>
</dbReference>
<keyword evidence="6 7" id="KW-0413">Isomerase</keyword>
<dbReference type="AlphaFoldDB" id="A0A8S1CID5"/>
<evidence type="ECO:0000256" key="6">
    <source>
        <dbReference type="ARBA" id="ARBA00023235"/>
    </source>
</evidence>
<dbReference type="InterPro" id="IPR026040">
    <property type="entry name" value="HyI-like"/>
</dbReference>
<evidence type="ECO:0000256" key="5">
    <source>
        <dbReference type="ARBA" id="ARBA00017985"/>
    </source>
</evidence>
<accession>A0A8S1CID5</accession>
<evidence type="ECO:0000259" key="9">
    <source>
        <dbReference type="Pfam" id="PF01261"/>
    </source>
</evidence>
<evidence type="ECO:0000256" key="7">
    <source>
        <dbReference type="PIRNR" id="PIRNR006241"/>
    </source>
</evidence>
<feature type="active site" description="Proton donor/acceptor" evidence="8">
    <location>
        <position position="132"/>
    </location>
</feature>
<dbReference type="InterPro" id="IPR013022">
    <property type="entry name" value="Xyl_isomerase-like_TIM-brl"/>
</dbReference>
<comment type="function">
    <text evidence="2 7">Catalyzes the reversible isomerization between hydroxypyruvate and 2-hydroxy-3-oxopropanoate (also termed tartronate semialdehyde).</text>
</comment>
<name>A0A8S1CID5_9INSE</name>
<evidence type="ECO:0000256" key="1">
    <source>
        <dbReference type="ARBA" id="ARBA00000476"/>
    </source>
</evidence>
<dbReference type="FunFam" id="3.20.20.150:FF:000007">
    <property type="entry name" value="Hydroxypyruvate isomerase"/>
    <property type="match status" value="1"/>
</dbReference>
<protein>
    <recommendedName>
        <fullName evidence="5 7">Putative hydroxypyruvate isomerase</fullName>
        <ecNumber evidence="4 7">5.3.1.22</ecNumber>
    </recommendedName>
</protein>
<evidence type="ECO:0000256" key="2">
    <source>
        <dbReference type="ARBA" id="ARBA00002968"/>
    </source>
</evidence>
<comment type="similarity">
    <text evidence="3 7">Belongs to the hyi family.</text>
</comment>
<dbReference type="GO" id="GO:0008903">
    <property type="term" value="F:hydroxypyruvate isomerase activity"/>
    <property type="evidence" value="ECO:0007669"/>
    <property type="project" value="UniProtKB-EC"/>
</dbReference>
<sequence length="251" mass="28484">MFQESTSLLERYALAAKAGFKWVECAFPYDHPLEEVVAAKEAAGVQQALINIHVGDVTKGELGTAAEPGREEDFKKSLQLAVDYAKALKCNRIHIMSGKVEKPTAENWTTYEQNIRFATSLLAQNEIVALIEPINNRSVPQYFMNNYDKALHLVKSVNSPNLKIMMDIFHLQQLKGNLAHNIKELLPFVGHIQIAQVPDRHEPDSDGEINYQYVLQQLEINGYDKWIGLEYKPKSDTLHGLKWVNEFGYSL</sequence>
<dbReference type="GO" id="GO:0046487">
    <property type="term" value="P:glyoxylate metabolic process"/>
    <property type="evidence" value="ECO:0007669"/>
    <property type="project" value="TreeGrafter"/>
</dbReference>
<dbReference type="PANTHER" id="PTHR43489:SF6">
    <property type="entry name" value="HYDROXYPYRUVATE ISOMERASE-RELATED"/>
    <property type="match status" value="1"/>
</dbReference>
<dbReference type="PIRSF" id="PIRSF006241">
    <property type="entry name" value="HyI"/>
    <property type="match status" value="1"/>
</dbReference>